<sequence length="59" mass="7039">MDNFDQLDVLVHDNQNIIQYVIMFVISATLLFVIFTLLYSIVVLQYKNEQIPEYYFTDS</sequence>
<keyword evidence="1" id="KW-0812">Transmembrane</keyword>
<dbReference type="RefSeq" id="YP_010800766.1">
    <property type="nucleotide sequence ID" value="NC_076905.1"/>
</dbReference>
<keyword evidence="3" id="KW-1185">Reference proteome</keyword>
<evidence type="ECO:0000313" key="3">
    <source>
        <dbReference type="Proteomes" id="UP000829694"/>
    </source>
</evidence>
<protein>
    <submittedName>
        <fullName evidence="2">Maph48</fullName>
    </submittedName>
</protein>
<feature type="transmembrane region" description="Helical" evidence="1">
    <location>
        <begin position="20"/>
        <end position="44"/>
    </location>
</feature>
<evidence type="ECO:0000313" key="2">
    <source>
        <dbReference type="EMBL" id="QOD40011.1"/>
    </source>
</evidence>
<name>A0AAE7MLD4_9BBAC</name>
<dbReference type="GeneID" id="80539412"/>
<dbReference type="KEGG" id="vg:80539412"/>
<gene>
    <name evidence="2" type="primary">Maph48</name>
    <name evidence="2" type="ORF">H4Q86_048</name>
</gene>
<organism evidence="2 3">
    <name type="scientific">Matsumuraeses phaseoli granulovirus</name>
    <dbReference type="NCBI Taxonomy" id="2760664"/>
    <lineage>
        <taxon>Viruses</taxon>
        <taxon>Viruses incertae sedis</taxon>
        <taxon>Naldaviricetes</taxon>
        <taxon>Lefavirales</taxon>
        <taxon>Baculoviridae</taxon>
        <taxon>Betabaculovirus</taxon>
        <taxon>Betabaculovirus maphaseoli</taxon>
    </lineage>
</organism>
<reference evidence="2" key="1">
    <citation type="journal article" date="2020" name="Viruses">
        <title>Genome Analysis of a Novel Clade b Betabaculovirus Isolated from the Legume Pest Matsumuraeses phaseoli (Lepidoptera: Tortricidae).</title>
        <authorList>
            <person name="Shu R."/>
            <person name="Meng Q."/>
            <person name="Miao L."/>
            <person name="Liang H."/>
            <person name="Chen J."/>
            <person name="Xu Y."/>
            <person name="Cheng L."/>
            <person name="Jin W."/>
            <person name="Qin Q."/>
            <person name="Zhang H."/>
        </authorList>
    </citation>
    <scope>NUCLEOTIDE SEQUENCE</scope>
    <source>
        <strain evidence="2">IOZ01</strain>
    </source>
</reference>
<dbReference type="EMBL" id="MT844067">
    <property type="protein sequence ID" value="QOD40011.1"/>
    <property type="molecule type" value="Genomic_DNA"/>
</dbReference>
<evidence type="ECO:0000256" key="1">
    <source>
        <dbReference type="SAM" id="Phobius"/>
    </source>
</evidence>
<proteinExistence type="predicted"/>
<accession>A0AAE7MLD4</accession>
<keyword evidence="1" id="KW-0472">Membrane</keyword>
<dbReference type="Proteomes" id="UP000829694">
    <property type="component" value="Segment"/>
</dbReference>
<keyword evidence="1" id="KW-1133">Transmembrane helix</keyword>